<comment type="similarity">
    <text evidence="1 7 8">Belongs to the HAM1 NTPase family.</text>
</comment>
<protein>
    <recommendedName>
        <fullName evidence="7">dITP/XTP pyrophosphatase</fullName>
        <ecNumber evidence="7">3.6.1.66</ecNumber>
    </recommendedName>
    <alternativeName>
        <fullName evidence="7">Non-canonical purine NTP pyrophosphatase</fullName>
    </alternativeName>
    <alternativeName>
        <fullName evidence="7">Non-standard purine NTP pyrophosphatase</fullName>
    </alternativeName>
    <alternativeName>
        <fullName evidence="7">Nucleoside-triphosphate diphosphatase</fullName>
    </alternativeName>
    <alternativeName>
        <fullName evidence="7">Nucleoside-triphosphate pyrophosphatase</fullName>
        <shortName evidence="7">NTPase</shortName>
    </alternativeName>
</protein>
<evidence type="ECO:0000256" key="3">
    <source>
        <dbReference type="ARBA" id="ARBA00022741"/>
    </source>
</evidence>
<comment type="function">
    <text evidence="7">Pyrophosphatase that catalyzes the hydrolysis of nucleoside triphosphates to their monophosphate derivatives, with a high preference for the non-canonical purine nucleotides XTP (xanthosine triphosphate), dITP (deoxyinosine triphosphate) and ITP. Seems to function as a house-cleaning enzyme that removes non-canonical purine nucleotides from the nucleotide pool, thus preventing their incorporation into DNA/RNA and avoiding chromosomal lesions.</text>
</comment>
<evidence type="ECO:0000256" key="8">
    <source>
        <dbReference type="RuleBase" id="RU003781"/>
    </source>
</evidence>
<dbReference type="PANTHER" id="PTHR11067:SF9">
    <property type="entry name" value="INOSINE TRIPHOSPHATE PYROPHOSPHATASE"/>
    <property type="match status" value="1"/>
</dbReference>
<dbReference type="Gene3D" id="3.90.950.10">
    <property type="match status" value="1"/>
</dbReference>
<comment type="catalytic activity">
    <reaction evidence="7">
        <text>XTP + H2O = XMP + diphosphate + H(+)</text>
        <dbReference type="Rhea" id="RHEA:28610"/>
        <dbReference type="ChEBI" id="CHEBI:15377"/>
        <dbReference type="ChEBI" id="CHEBI:15378"/>
        <dbReference type="ChEBI" id="CHEBI:33019"/>
        <dbReference type="ChEBI" id="CHEBI:57464"/>
        <dbReference type="ChEBI" id="CHEBI:61314"/>
        <dbReference type="EC" id="3.6.1.66"/>
    </reaction>
</comment>
<evidence type="ECO:0000256" key="6">
    <source>
        <dbReference type="ARBA" id="ARBA00023080"/>
    </source>
</evidence>
<comment type="cofactor">
    <cofactor evidence="7">
        <name>Mg(2+)</name>
        <dbReference type="ChEBI" id="CHEBI:18420"/>
    </cofactor>
    <text evidence="7">Binds 1 Mg(2+) ion per subunit.</text>
</comment>
<keyword evidence="4 7" id="KW-0378">Hydrolase</keyword>
<evidence type="ECO:0000256" key="1">
    <source>
        <dbReference type="ARBA" id="ARBA00008023"/>
    </source>
</evidence>
<dbReference type="NCBIfam" id="TIGR00042">
    <property type="entry name" value="RdgB/HAM1 family non-canonical purine NTP pyrophosphatase"/>
    <property type="match status" value="1"/>
</dbReference>
<feature type="binding site" evidence="7">
    <location>
        <position position="75"/>
    </location>
    <ligand>
        <name>substrate</name>
    </ligand>
</feature>
<evidence type="ECO:0000256" key="4">
    <source>
        <dbReference type="ARBA" id="ARBA00022801"/>
    </source>
</evidence>
<feature type="binding site" evidence="7">
    <location>
        <begin position="185"/>
        <end position="186"/>
    </location>
    <ligand>
        <name>substrate</name>
    </ligand>
</feature>
<dbReference type="Proteomes" id="UP001500051">
    <property type="component" value="Unassembled WGS sequence"/>
</dbReference>
<evidence type="ECO:0000256" key="2">
    <source>
        <dbReference type="ARBA" id="ARBA00022723"/>
    </source>
</evidence>
<proteinExistence type="inferred from homology"/>
<keyword evidence="3 7" id="KW-0547">Nucleotide-binding</keyword>
<keyword evidence="5 7" id="KW-0460">Magnesium</keyword>
<evidence type="ECO:0000313" key="10">
    <source>
        <dbReference type="Proteomes" id="UP001500051"/>
    </source>
</evidence>
<dbReference type="HAMAP" id="MF_01405">
    <property type="entry name" value="Non_canon_purine_NTPase"/>
    <property type="match status" value="1"/>
</dbReference>
<reference evidence="10" key="1">
    <citation type="journal article" date="2019" name="Int. J. Syst. Evol. Microbiol.">
        <title>The Global Catalogue of Microorganisms (GCM) 10K type strain sequencing project: providing services to taxonomists for standard genome sequencing and annotation.</title>
        <authorList>
            <consortium name="The Broad Institute Genomics Platform"/>
            <consortium name="The Broad Institute Genome Sequencing Center for Infectious Disease"/>
            <person name="Wu L."/>
            <person name="Ma J."/>
        </authorList>
    </citation>
    <scope>NUCLEOTIDE SEQUENCE [LARGE SCALE GENOMIC DNA]</scope>
    <source>
        <strain evidence="10">JCM 16548</strain>
    </source>
</reference>
<dbReference type="SUPFAM" id="SSF52972">
    <property type="entry name" value="ITPase-like"/>
    <property type="match status" value="1"/>
</dbReference>
<accession>A0ABP7CS95</accession>
<comment type="caution">
    <text evidence="9">The sequence shown here is derived from an EMBL/GenBank/DDBJ whole genome shotgun (WGS) entry which is preliminary data.</text>
</comment>
<dbReference type="Pfam" id="PF01725">
    <property type="entry name" value="Ham1p_like"/>
    <property type="match status" value="1"/>
</dbReference>
<evidence type="ECO:0000313" key="9">
    <source>
        <dbReference type="EMBL" id="GAA3693109.1"/>
    </source>
</evidence>
<feature type="binding site" evidence="7">
    <location>
        <begin position="10"/>
        <end position="15"/>
    </location>
    <ligand>
        <name>substrate</name>
    </ligand>
</feature>
<comment type="catalytic activity">
    <reaction evidence="7">
        <text>ITP + H2O = IMP + diphosphate + H(+)</text>
        <dbReference type="Rhea" id="RHEA:29399"/>
        <dbReference type="ChEBI" id="CHEBI:15377"/>
        <dbReference type="ChEBI" id="CHEBI:15378"/>
        <dbReference type="ChEBI" id="CHEBI:33019"/>
        <dbReference type="ChEBI" id="CHEBI:58053"/>
        <dbReference type="ChEBI" id="CHEBI:61402"/>
        <dbReference type="EC" id="3.6.1.66"/>
    </reaction>
</comment>
<feature type="binding site" evidence="7">
    <location>
        <position position="74"/>
    </location>
    <ligand>
        <name>Mg(2+)</name>
        <dbReference type="ChEBI" id="CHEBI:18420"/>
    </ligand>
</feature>
<dbReference type="InterPro" id="IPR002637">
    <property type="entry name" value="RdgB/HAM1"/>
</dbReference>
<evidence type="ECO:0000256" key="5">
    <source>
        <dbReference type="ARBA" id="ARBA00022842"/>
    </source>
</evidence>
<feature type="active site" description="Proton acceptor" evidence="7">
    <location>
        <position position="74"/>
    </location>
</feature>
<evidence type="ECO:0000256" key="7">
    <source>
        <dbReference type="HAMAP-Rule" id="MF_01405"/>
    </source>
</evidence>
<sequence>MTTTEVVLATHNGKKLAELRRLVEAADLPVTVLGLADLPDYPEPAETETTFEGNALIKARAAVTRTGRIALADDSGIAVDRLNGMPGVRSARWAGPGSTDADNNALLLRQLDDVPDPHRTAQFVCAMAMVAPDGRRVVRHGVVDGRLLTAPRGDNGFGYDPLFVPDGQERTTAELDPAAKDAISHRGRAVRAILLDLQGWLGAGDTTGRTHP</sequence>
<name>A0ABP7CS95_9ACTN</name>
<gene>
    <name evidence="9" type="primary">rdgB</name>
    <name evidence="9" type="ORF">GCM10022204_05960</name>
</gene>
<keyword evidence="2 7" id="KW-0479">Metal-binding</keyword>
<dbReference type="RefSeq" id="WP_344810777.1">
    <property type="nucleotide sequence ID" value="NZ_BAAAYX010000002.1"/>
</dbReference>
<dbReference type="CDD" id="cd00515">
    <property type="entry name" value="HAM1"/>
    <property type="match status" value="1"/>
</dbReference>
<dbReference type="EC" id="3.6.1.66" evidence="7"/>
<feature type="binding site" evidence="7">
    <location>
        <position position="180"/>
    </location>
    <ligand>
        <name>substrate</name>
    </ligand>
</feature>
<dbReference type="InterPro" id="IPR029001">
    <property type="entry name" value="ITPase-like_fam"/>
</dbReference>
<keyword evidence="10" id="KW-1185">Reference proteome</keyword>
<dbReference type="PANTHER" id="PTHR11067">
    <property type="entry name" value="INOSINE TRIPHOSPHATE PYROPHOSPHATASE/HAM1 PROTEIN"/>
    <property type="match status" value="1"/>
</dbReference>
<comment type="caution">
    <text evidence="7">Lacks conserved residue(s) required for the propagation of feature annotation.</text>
</comment>
<comment type="subunit">
    <text evidence="7">Homodimer.</text>
</comment>
<dbReference type="EMBL" id="BAAAYX010000002">
    <property type="protein sequence ID" value="GAA3693109.1"/>
    <property type="molecule type" value="Genomic_DNA"/>
</dbReference>
<dbReference type="InterPro" id="IPR020922">
    <property type="entry name" value="dITP/XTP_pyrophosphatase"/>
</dbReference>
<organism evidence="9 10">
    <name type="scientific">Microlunatus aurantiacus</name>
    <dbReference type="NCBI Taxonomy" id="446786"/>
    <lineage>
        <taxon>Bacteria</taxon>
        <taxon>Bacillati</taxon>
        <taxon>Actinomycetota</taxon>
        <taxon>Actinomycetes</taxon>
        <taxon>Propionibacteriales</taxon>
        <taxon>Propionibacteriaceae</taxon>
        <taxon>Microlunatus</taxon>
    </lineage>
</organism>
<feature type="binding site" evidence="7">
    <location>
        <begin position="157"/>
        <end position="160"/>
    </location>
    <ligand>
        <name>substrate</name>
    </ligand>
</feature>
<keyword evidence="6 7" id="KW-0546">Nucleotide metabolism</keyword>
<comment type="catalytic activity">
    <reaction evidence="7">
        <text>dITP + H2O = dIMP + diphosphate + H(+)</text>
        <dbReference type="Rhea" id="RHEA:28342"/>
        <dbReference type="ChEBI" id="CHEBI:15377"/>
        <dbReference type="ChEBI" id="CHEBI:15378"/>
        <dbReference type="ChEBI" id="CHEBI:33019"/>
        <dbReference type="ChEBI" id="CHEBI:61194"/>
        <dbReference type="ChEBI" id="CHEBI:61382"/>
        <dbReference type="EC" id="3.6.1.66"/>
    </reaction>
</comment>